<dbReference type="SUPFAM" id="SSF52540">
    <property type="entry name" value="P-loop containing nucleoside triphosphate hydrolases"/>
    <property type="match status" value="1"/>
</dbReference>
<comment type="similarity">
    <text evidence="15">Belongs to the AAA ATPase family.</text>
</comment>
<dbReference type="InterPro" id="IPR003960">
    <property type="entry name" value="ATPase_AAA_CS"/>
</dbReference>
<feature type="coiled-coil region" evidence="16">
    <location>
        <begin position="588"/>
        <end position="615"/>
    </location>
</feature>
<evidence type="ECO:0000259" key="17">
    <source>
        <dbReference type="SMART" id="SM00382"/>
    </source>
</evidence>
<comment type="similarity">
    <text evidence="2 14">In the C-terminal section; belongs to the peptidase M41 family.</text>
</comment>
<feature type="binding site" evidence="14">
    <location>
        <position position="459"/>
    </location>
    <ligand>
        <name>Zn(2+)</name>
        <dbReference type="ChEBI" id="CHEBI:29105"/>
        <note>catalytic</note>
    </ligand>
</feature>
<comment type="similarity">
    <text evidence="3">In the N-terminal section; belongs to the AAA ATPase family.</text>
</comment>
<dbReference type="CDD" id="cd19501">
    <property type="entry name" value="RecA-like_FtsH"/>
    <property type="match status" value="1"/>
</dbReference>
<feature type="domain" description="AAA+ ATPase" evidence="17">
    <location>
        <begin position="224"/>
        <end position="364"/>
    </location>
</feature>
<protein>
    <recommendedName>
        <fullName evidence="14">ATP-dependent zinc metalloprotease FtsH</fullName>
        <ecNumber evidence="14">3.4.24.-</ecNumber>
    </recommendedName>
</protein>
<dbReference type="GO" id="GO:0005886">
    <property type="term" value="C:plasma membrane"/>
    <property type="evidence" value="ECO:0007669"/>
    <property type="project" value="UniProtKB-SubCell"/>
</dbReference>
<keyword evidence="8 14" id="KW-0378">Hydrolase</keyword>
<evidence type="ECO:0000256" key="13">
    <source>
        <dbReference type="ARBA" id="ARBA00023136"/>
    </source>
</evidence>
<dbReference type="NCBIfam" id="TIGR01241">
    <property type="entry name" value="FtsH_fam"/>
    <property type="match status" value="1"/>
</dbReference>
<dbReference type="Gene3D" id="1.20.58.760">
    <property type="entry name" value="Peptidase M41"/>
    <property type="match status" value="1"/>
</dbReference>
<dbReference type="PANTHER" id="PTHR43655">
    <property type="entry name" value="ATP-DEPENDENT PROTEASE"/>
    <property type="match status" value="1"/>
</dbReference>
<evidence type="ECO:0000256" key="3">
    <source>
        <dbReference type="ARBA" id="ARBA00010550"/>
    </source>
</evidence>
<dbReference type="EC" id="3.4.24.-" evidence="14"/>
<dbReference type="GO" id="GO:0004222">
    <property type="term" value="F:metalloendopeptidase activity"/>
    <property type="evidence" value="ECO:0007669"/>
    <property type="project" value="InterPro"/>
</dbReference>
<dbReference type="Pfam" id="PF01434">
    <property type="entry name" value="Peptidase_M41"/>
    <property type="match status" value="1"/>
</dbReference>
<dbReference type="GO" id="GO:0008270">
    <property type="term" value="F:zinc ion binding"/>
    <property type="evidence" value="ECO:0007669"/>
    <property type="project" value="UniProtKB-UniRule"/>
</dbReference>
<comment type="subunit">
    <text evidence="14">Homohexamer.</text>
</comment>
<dbReference type="RefSeq" id="WP_367752140.1">
    <property type="nucleotide sequence ID" value="NZ_CP165625.1"/>
</dbReference>
<dbReference type="GO" id="GO:0006508">
    <property type="term" value="P:proteolysis"/>
    <property type="evidence" value="ECO:0007669"/>
    <property type="project" value="UniProtKB-KW"/>
</dbReference>
<name>A0AB39W4F4_9FLAO</name>
<proteinExistence type="inferred from homology"/>
<evidence type="ECO:0000256" key="10">
    <source>
        <dbReference type="ARBA" id="ARBA00022840"/>
    </source>
</evidence>
<keyword evidence="9 14" id="KW-0862">Zinc</keyword>
<dbReference type="HAMAP" id="MF_01458">
    <property type="entry name" value="FtsH"/>
    <property type="match status" value="1"/>
</dbReference>
<feature type="transmembrane region" description="Helical" evidence="14">
    <location>
        <begin position="17"/>
        <end position="35"/>
    </location>
</feature>
<comment type="function">
    <text evidence="14">Acts as a processive, ATP-dependent zinc metallopeptidase for both cytoplasmic and membrane proteins. Plays a role in the quality control of integral membrane proteins.</text>
</comment>
<evidence type="ECO:0000256" key="14">
    <source>
        <dbReference type="HAMAP-Rule" id="MF_01458"/>
    </source>
</evidence>
<dbReference type="PROSITE" id="PS00674">
    <property type="entry name" value="AAA"/>
    <property type="match status" value="1"/>
</dbReference>
<dbReference type="EMBL" id="CP165625">
    <property type="protein sequence ID" value="XDU96201.1"/>
    <property type="molecule type" value="Genomic_DNA"/>
</dbReference>
<dbReference type="Gene3D" id="3.40.1690.20">
    <property type="match status" value="1"/>
</dbReference>
<evidence type="ECO:0000256" key="8">
    <source>
        <dbReference type="ARBA" id="ARBA00022801"/>
    </source>
</evidence>
<dbReference type="FunFam" id="1.20.58.760:FF:000003">
    <property type="entry name" value="AFG3-like AAA ATPase 2"/>
    <property type="match status" value="1"/>
</dbReference>
<dbReference type="InterPro" id="IPR050928">
    <property type="entry name" value="ATP-dep_Zn_Metalloprotease"/>
</dbReference>
<dbReference type="AlphaFoldDB" id="A0AB39W4F4"/>
<dbReference type="SMART" id="SM00382">
    <property type="entry name" value="AAA"/>
    <property type="match status" value="1"/>
</dbReference>
<keyword evidence="11 14" id="KW-1133">Transmembrane helix</keyword>
<sequence length="641" mass="70710">MAKDNNPNPNKFKVSPWLVYTAILLIFLFISFITGSSNFQEPAPLTPPNFDVILEKGQVQKVIVSNKTEAEVYLTADALKLKEHEKVAKDMLGNVSKGPQYTFEIGNDQIFQSKLEKAIAEGKLKDFKFAQKSNWTDILISLLPIIIIIGVWIFIMRKMSGGAGGGGGQIFNIGKSKAKLFDEKTDVKTTFKDVAGLEGAKEEIQEIVEFLKNPEKYTNLGGKIPKGALLVGPPGTGKTLLAKAVAGEAQVPFFSLSGSDFVEMFVGVGASRVRDLFKQAKEKSPAIIFIDEIDAVGRARGKSNMSGGNDERENTLNQLLTEMDGFGTNSNVIVLAATNRADVLDKALMRAGRFDRQIFVDLPDIRERAEIFKVHLAPLKKVEGLDLDFLAKQTPGFSGADIANVCNEAALIAARYNKTAVDKQDFLDAVDRIVGGLEKKNKIVTPEEKKAIAIHEAGHATVSWMLEHAAPLIKVTIVPRGQSLGAAWYLPEERLIVRPDQMLDEMCATMGGRAAERVTFDRISTGALSDLEKVTKQARAMVTIYGLNDKIGNVTYYDSTGQSEYNFSKPYSEETAKIIDTEISLLIESQYQRAIKILEENKDKLNQLADILIEKEVIFKDDLEAIFGKRTFDKNLEEVVS</sequence>
<evidence type="ECO:0000256" key="5">
    <source>
        <dbReference type="ARBA" id="ARBA00022692"/>
    </source>
</evidence>
<dbReference type="InterPro" id="IPR000642">
    <property type="entry name" value="Peptidase_M41"/>
</dbReference>
<organism evidence="18">
    <name type="scientific">Flavobacterium sp. WC2409</name>
    <dbReference type="NCBI Taxonomy" id="3234139"/>
    <lineage>
        <taxon>Bacteria</taxon>
        <taxon>Pseudomonadati</taxon>
        <taxon>Bacteroidota</taxon>
        <taxon>Flavobacteriia</taxon>
        <taxon>Flavobacteriales</taxon>
        <taxon>Flavobacteriaceae</taxon>
        <taxon>Flavobacterium</taxon>
    </lineage>
</organism>
<feature type="binding site" evidence="14">
    <location>
        <position position="455"/>
    </location>
    <ligand>
        <name>Zn(2+)</name>
        <dbReference type="ChEBI" id="CHEBI:29105"/>
        <note>catalytic</note>
    </ligand>
</feature>
<keyword evidence="5 14" id="KW-0812">Transmembrane</keyword>
<reference evidence="18" key="1">
    <citation type="submission" date="2024-07" db="EMBL/GenBank/DDBJ databases">
        <authorList>
            <person name="Biller S.J."/>
        </authorList>
    </citation>
    <scope>NUCLEOTIDE SEQUENCE</scope>
    <source>
        <strain evidence="18">WC2409</strain>
    </source>
</reference>
<feature type="binding site" evidence="14">
    <location>
        <position position="530"/>
    </location>
    <ligand>
        <name>Zn(2+)</name>
        <dbReference type="ChEBI" id="CHEBI:29105"/>
        <note>catalytic</note>
    </ligand>
</feature>
<keyword evidence="6 14" id="KW-0479">Metal-binding</keyword>
<evidence type="ECO:0000256" key="11">
    <source>
        <dbReference type="ARBA" id="ARBA00022989"/>
    </source>
</evidence>
<evidence type="ECO:0000256" key="2">
    <source>
        <dbReference type="ARBA" id="ARBA00010044"/>
    </source>
</evidence>
<dbReference type="Pfam" id="PF17862">
    <property type="entry name" value="AAA_lid_3"/>
    <property type="match status" value="1"/>
</dbReference>
<feature type="binding site" evidence="14">
    <location>
        <begin position="232"/>
        <end position="239"/>
    </location>
    <ligand>
        <name>ATP</name>
        <dbReference type="ChEBI" id="CHEBI:30616"/>
    </ligand>
</feature>
<dbReference type="InterPro" id="IPR027417">
    <property type="entry name" value="P-loop_NTPase"/>
</dbReference>
<dbReference type="InterPro" id="IPR037219">
    <property type="entry name" value="Peptidase_M41-like"/>
</dbReference>
<comment type="cofactor">
    <cofactor evidence="14">
        <name>Zn(2+)</name>
        <dbReference type="ChEBI" id="CHEBI:29105"/>
    </cofactor>
    <text evidence="14">Binds 1 zinc ion per subunit.</text>
</comment>
<dbReference type="GO" id="GO:0005524">
    <property type="term" value="F:ATP binding"/>
    <property type="evidence" value="ECO:0007669"/>
    <property type="project" value="UniProtKB-UniRule"/>
</dbReference>
<dbReference type="InterPro" id="IPR003959">
    <property type="entry name" value="ATPase_AAA_core"/>
</dbReference>
<dbReference type="Gene3D" id="1.10.8.60">
    <property type="match status" value="1"/>
</dbReference>
<keyword evidence="4 14" id="KW-0645">Protease</keyword>
<dbReference type="InterPro" id="IPR003593">
    <property type="entry name" value="AAA+_ATPase"/>
</dbReference>
<keyword evidence="12 14" id="KW-0482">Metalloprotease</keyword>
<dbReference type="SUPFAM" id="SSF140990">
    <property type="entry name" value="FtsH protease domain-like"/>
    <property type="match status" value="1"/>
</dbReference>
<keyword evidence="13 14" id="KW-0472">Membrane</keyword>
<evidence type="ECO:0000256" key="1">
    <source>
        <dbReference type="ARBA" id="ARBA00004141"/>
    </source>
</evidence>
<gene>
    <name evidence="14 18" type="primary">ftsH</name>
    <name evidence="18" type="ORF">AB3G34_03630</name>
</gene>
<dbReference type="GO" id="GO:0030163">
    <property type="term" value="P:protein catabolic process"/>
    <property type="evidence" value="ECO:0007669"/>
    <property type="project" value="UniProtKB-UniRule"/>
</dbReference>
<evidence type="ECO:0000313" key="18">
    <source>
        <dbReference type="EMBL" id="XDU96201.1"/>
    </source>
</evidence>
<evidence type="ECO:0000256" key="15">
    <source>
        <dbReference type="RuleBase" id="RU003651"/>
    </source>
</evidence>
<dbReference type="InterPro" id="IPR005936">
    <property type="entry name" value="FtsH"/>
</dbReference>
<evidence type="ECO:0000256" key="4">
    <source>
        <dbReference type="ARBA" id="ARBA00022670"/>
    </source>
</evidence>
<dbReference type="GO" id="GO:0016887">
    <property type="term" value="F:ATP hydrolysis activity"/>
    <property type="evidence" value="ECO:0007669"/>
    <property type="project" value="UniProtKB-UniRule"/>
</dbReference>
<keyword evidence="7 14" id="KW-0547">Nucleotide-binding</keyword>
<dbReference type="InterPro" id="IPR041569">
    <property type="entry name" value="AAA_lid_3"/>
</dbReference>
<dbReference type="GO" id="GO:0004176">
    <property type="term" value="F:ATP-dependent peptidase activity"/>
    <property type="evidence" value="ECO:0007669"/>
    <property type="project" value="InterPro"/>
</dbReference>
<dbReference type="FunFam" id="3.40.50.300:FF:000001">
    <property type="entry name" value="ATP-dependent zinc metalloprotease FtsH"/>
    <property type="match status" value="1"/>
</dbReference>
<feature type="active site" evidence="14">
    <location>
        <position position="456"/>
    </location>
</feature>
<dbReference type="PANTHER" id="PTHR43655:SF2">
    <property type="entry name" value="AFG3 LIKE MATRIX AAA PEPTIDASE SUBUNIT 2, ISOFORM A"/>
    <property type="match status" value="1"/>
</dbReference>
<comment type="similarity">
    <text evidence="14">In the central section; belongs to the AAA ATPase family.</text>
</comment>
<evidence type="ECO:0000256" key="6">
    <source>
        <dbReference type="ARBA" id="ARBA00022723"/>
    </source>
</evidence>
<evidence type="ECO:0000256" key="9">
    <source>
        <dbReference type="ARBA" id="ARBA00022833"/>
    </source>
</evidence>
<dbReference type="Gene3D" id="3.40.50.300">
    <property type="entry name" value="P-loop containing nucleotide triphosphate hydrolases"/>
    <property type="match status" value="1"/>
</dbReference>
<evidence type="ECO:0000256" key="12">
    <source>
        <dbReference type="ARBA" id="ARBA00023049"/>
    </source>
</evidence>
<dbReference type="FunFam" id="1.10.8.60:FF:000019">
    <property type="entry name" value="AFG3-like AAA ATPase 2"/>
    <property type="match status" value="1"/>
</dbReference>
<dbReference type="Pfam" id="PF00004">
    <property type="entry name" value="AAA"/>
    <property type="match status" value="1"/>
</dbReference>
<feature type="transmembrane region" description="Helical" evidence="14">
    <location>
        <begin position="135"/>
        <end position="155"/>
    </location>
</feature>
<keyword evidence="14" id="KW-1003">Cell membrane</keyword>
<evidence type="ECO:0000256" key="7">
    <source>
        <dbReference type="ARBA" id="ARBA00022741"/>
    </source>
</evidence>
<accession>A0AB39W4F4</accession>
<keyword evidence="16" id="KW-0175">Coiled coil</keyword>
<keyword evidence="10 14" id="KW-0067">ATP-binding</keyword>
<evidence type="ECO:0000256" key="16">
    <source>
        <dbReference type="SAM" id="Coils"/>
    </source>
</evidence>
<comment type="subcellular location">
    <subcellularLocation>
        <location evidence="14">Cell membrane</location>
        <topology evidence="14">Multi-pass membrane protein</topology>
        <orientation evidence="14">Cytoplasmic side</orientation>
    </subcellularLocation>
    <subcellularLocation>
        <location evidence="1">Membrane</location>
        <topology evidence="1">Multi-pass membrane protein</topology>
    </subcellularLocation>
</comment>